<evidence type="ECO:0000313" key="3">
    <source>
        <dbReference type="Proteomes" id="UP000770661"/>
    </source>
</evidence>
<keyword evidence="3" id="KW-1185">Reference proteome</keyword>
<name>A0A8J4YE56_CHIOP</name>
<organism evidence="2 3">
    <name type="scientific">Chionoecetes opilio</name>
    <name type="common">Atlantic snow crab</name>
    <name type="synonym">Cancer opilio</name>
    <dbReference type="NCBI Taxonomy" id="41210"/>
    <lineage>
        <taxon>Eukaryota</taxon>
        <taxon>Metazoa</taxon>
        <taxon>Ecdysozoa</taxon>
        <taxon>Arthropoda</taxon>
        <taxon>Crustacea</taxon>
        <taxon>Multicrustacea</taxon>
        <taxon>Malacostraca</taxon>
        <taxon>Eumalacostraca</taxon>
        <taxon>Eucarida</taxon>
        <taxon>Decapoda</taxon>
        <taxon>Pleocyemata</taxon>
        <taxon>Brachyura</taxon>
        <taxon>Eubrachyura</taxon>
        <taxon>Majoidea</taxon>
        <taxon>Majidae</taxon>
        <taxon>Chionoecetes</taxon>
    </lineage>
</organism>
<accession>A0A8J4YE56</accession>
<evidence type="ECO:0000313" key="2">
    <source>
        <dbReference type="EMBL" id="KAG0721571.1"/>
    </source>
</evidence>
<feature type="region of interest" description="Disordered" evidence="1">
    <location>
        <begin position="1"/>
        <end position="26"/>
    </location>
</feature>
<proteinExistence type="predicted"/>
<gene>
    <name evidence="2" type="ORF">GWK47_000649</name>
</gene>
<sequence length="157" mass="17008">MLLPGPTASTAATLPPARDDRSCGNPRGCLREPGQCRAEQPAWTVTSAPATVVTVSTQRATRCPDTLLLPAGPTPCFLSHSYRVVLWWTPAGQSQPHVEGDCMMLVMPARHGTIVTVKAYHHTDGVTCRTTTRHIHATVVGKIYNDALIESPLFMHI</sequence>
<reference evidence="2" key="1">
    <citation type="submission" date="2020-07" db="EMBL/GenBank/DDBJ databases">
        <title>The High-quality genome of the commercially important snow crab, Chionoecetes opilio.</title>
        <authorList>
            <person name="Jeong J.-H."/>
            <person name="Ryu S."/>
        </authorList>
    </citation>
    <scope>NUCLEOTIDE SEQUENCE</scope>
    <source>
        <strain evidence="2">MADBK_172401_WGS</strain>
        <tissue evidence="2">Digestive gland</tissue>
    </source>
</reference>
<dbReference type="Proteomes" id="UP000770661">
    <property type="component" value="Unassembled WGS sequence"/>
</dbReference>
<evidence type="ECO:0000256" key="1">
    <source>
        <dbReference type="SAM" id="MobiDB-lite"/>
    </source>
</evidence>
<feature type="compositionally biased region" description="Low complexity" evidence="1">
    <location>
        <begin position="1"/>
        <end position="16"/>
    </location>
</feature>
<protein>
    <submittedName>
        <fullName evidence="2">Uncharacterized protein</fullName>
    </submittedName>
</protein>
<comment type="caution">
    <text evidence="2">The sequence shown here is derived from an EMBL/GenBank/DDBJ whole genome shotgun (WGS) entry which is preliminary data.</text>
</comment>
<dbReference type="AlphaFoldDB" id="A0A8J4YE56"/>
<dbReference type="EMBL" id="JACEEZ010010891">
    <property type="protein sequence ID" value="KAG0721571.1"/>
    <property type="molecule type" value="Genomic_DNA"/>
</dbReference>